<feature type="non-terminal residue" evidence="1">
    <location>
        <position position="53"/>
    </location>
</feature>
<dbReference type="EMBL" id="JAMKFB020000009">
    <property type="protein sequence ID" value="KAL0184849.1"/>
    <property type="molecule type" value="Genomic_DNA"/>
</dbReference>
<keyword evidence="2" id="KW-1185">Reference proteome</keyword>
<protein>
    <submittedName>
        <fullName evidence="1">Uncharacterized protein</fullName>
    </submittedName>
</protein>
<comment type="caution">
    <text evidence="1">The sequence shown here is derived from an EMBL/GenBank/DDBJ whole genome shotgun (WGS) entry which is preliminary data.</text>
</comment>
<proteinExistence type="predicted"/>
<organism evidence="1 2">
    <name type="scientific">Cirrhinus mrigala</name>
    <name type="common">Mrigala</name>
    <dbReference type="NCBI Taxonomy" id="683832"/>
    <lineage>
        <taxon>Eukaryota</taxon>
        <taxon>Metazoa</taxon>
        <taxon>Chordata</taxon>
        <taxon>Craniata</taxon>
        <taxon>Vertebrata</taxon>
        <taxon>Euteleostomi</taxon>
        <taxon>Actinopterygii</taxon>
        <taxon>Neopterygii</taxon>
        <taxon>Teleostei</taxon>
        <taxon>Ostariophysi</taxon>
        <taxon>Cypriniformes</taxon>
        <taxon>Cyprinidae</taxon>
        <taxon>Labeoninae</taxon>
        <taxon>Labeonini</taxon>
        <taxon>Cirrhinus</taxon>
    </lineage>
</organism>
<name>A0ABD0QF29_CIRMR</name>
<reference evidence="1 2" key="1">
    <citation type="submission" date="2024-05" db="EMBL/GenBank/DDBJ databases">
        <title>Genome sequencing and assembly of Indian major carp, Cirrhinus mrigala (Hamilton, 1822).</title>
        <authorList>
            <person name="Mohindra V."/>
            <person name="Chowdhury L.M."/>
            <person name="Lal K."/>
            <person name="Jena J.K."/>
        </authorList>
    </citation>
    <scope>NUCLEOTIDE SEQUENCE [LARGE SCALE GENOMIC DNA]</scope>
    <source>
        <strain evidence="1">CM1030</strain>
        <tissue evidence="1">Blood</tissue>
    </source>
</reference>
<gene>
    <name evidence="1" type="ORF">M9458_020545</name>
</gene>
<evidence type="ECO:0000313" key="1">
    <source>
        <dbReference type="EMBL" id="KAL0184849.1"/>
    </source>
</evidence>
<accession>A0ABD0QF29</accession>
<dbReference type="AlphaFoldDB" id="A0ABD0QF29"/>
<sequence length="53" mass="5800">MYCGRVMTFQTLFCDANSIRLSKPAVILSEAFRPPVSRAVQSAGLGVGRRVEL</sequence>
<evidence type="ECO:0000313" key="2">
    <source>
        <dbReference type="Proteomes" id="UP001529510"/>
    </source>
</evidence>
<dbReference type="Proteomes" id="UP001529510">
    <property type="component" value="Unassembled WGS sequence"/>
</dbReference>